<keyword evidence="3" id="KW-1185">Reference proteome</keyword>
<protein>
    <submittedName>
        <fullName evidence="2">Uncharacterized protein</fullName>
    </submittedName>
</protein>
<name>A0A9P7SUM7_9HYPO</name>
<dbReference type="AlphaFoldDB" id="A0A9P7SUM7"/>
<sequence length="120" mass="12705">MKFSAILGSAVLFALEVCHANGSPLLELSVQDGTDTARCCVEMRAGCHSTYADKSTSTKWVADTGKAVPVYSGAGNCVVSAIETGDIHRNCSGWQFAFSGQCGRSPWATGFRVVANNRCH</sequence>
<gene>
    <name evidence="2" type="ORF">E4U43_004547</name>
</gene>
<reference evidence="2" key="1">
    <citation type="journal article" date="2020" name="bioRxiv">
        <title>Whole genome comparisons of ergot fungi reveals the divergence and evolution of species within the genus Claviceps are the result of varying mechanisms driving genome evolution and host range expansion.</title>
        <authorList>
            <person name="Wyka S.A."/>
            <person name="Mondo S.J."/>
            <person name="Liu M."/>
            <person name="Dettman J."/>
            <person name="Nalam V."/>
            <person name="Broders K.D."/>
        </authorList>
    </citation>
    <scope>NUCLEOTIDE SEQUENCE</scope>
    <source>
        <strain evidence="2">CCC 602</strain>
    </source>
</reference>
<dbReference type="OrthoDB" id="4954281at2759"/>
<dbReference type="Proteomes" id="UP000748025">
    <property type="component" value="Unassembled WGS sequence"/>
</dbReference>
<feature type="signal peptide" evidence="1">
    <location>
        <begin position="1"/>
        <end position="20"/>
    </location>
</feature>
<proteinExistence type="predicted"/>
<feature type="chain" id="PRO_5040272124" evidence="1">
    <location>
        <begin position="21"/>
        <end position="120"/>
    </location>
</feature>
<dbReference type="EMBL" id="SRPW01002966">
    <property type="protein sequence ID" value="KAG5989188.1"/>
    <property type="molecule type" value="Genomic_DNA"/>
</dbReference>
<organism evidence="2 3">
    <name type="scientific">Claviceps pusilla</name>
    <dbReference type="NCBI Taxonomy" id="123648"/>
    <lineage>
        <taxon>Eukaryota</taxon>
        <taxon>Fungi</taxon>
        <taxon>Dikarya</taxon>
        <taxon>Ascomycota</taxon>
        <taxon>Pezizomycotina</taxon>
        <taxon>Sordariomycetes</taxon>
        <taxon>Hypocreomycetidae</taxon>
        <taxon>Hypocreales</taxon>
        <taxon>Clavicipitaceae</taxon>
        <taxon>Claviceps</taxon>
    </lineage>
</organism>
<keyword evidence="1" id="KW-0732">Signal</keyword>
<accession>A0A9P7SUM7</accession>
<comment type="caution">
    <text evidence="2">The sequence shown here is derived from an EMBL/GenBank/DDBJ whole genome shotgun (WGS) entry which is preliminary data.</text>
</comment>
<evidence type="ECO:0000313" key="3">
    <source>
        <dbReference type="Proteomes" id="UP000748025"/>
    </source>
</evidence>
<evidence type="ECO:0000313" key="2">
    <source>
        <dbReference type="EMBL" id="KAG5989188.1"/>
    </source>
</evidence>
<evidence type="ECO:0000256" key="1">
    <source>
        <dbReference type="SAM" id="SignalP"/>
    </source>
</evidence>